<evidence type="ECO:0000313" key="2">
    <source>
        <dbReference type="Proteomes" id="UP000572680"/>
    </source>
</evidence>
<dbReference type="EMBL" id="JACJIA010000014">
    <property type="protein sequence ID" value="MBA8956128.1"/>
    <property type="molecule type" value="Genomic_DNA"/>
</dbReference>
<reference evidence="1 2" key="1">
    <citation type="submission" date="2020-08" db="EMBL/GenBank/DDBJ databases">
        <title>Genomic Encyclopedia of Type Strains, Phase IV (KMG-IV): sequencing the most valuable type-strain genomes for metagenomic binning, comparative biology and taxonomic classification.</title>
        <authorList>
            <person name="Goeker M."/>
        </authorList>
    </citation>
    <scope>NUCLEOTIDE SEQUENCE [LARGE SCALE GENOMIC DNA]</scope>
    <source>
        <strain evidence="1 2">DSM 44197</strain>
    </source>
</reference>
<proteinExistence type="predicted"/>
<evidence type="ECO:0000313" key="1">
    <source>
        <dbReference type="EMBL" id="MBA8956128.1"/>
    </source>
</evidence>
<gene>
    <name evidence="1" type="ORF">HNR61_007810</name>
</gene>
<name>A0A7W3QR92_ACTNM</name>
<dbReference type="Proteomes" id="UP000572680">
    <property type="component" value="Unassembled WGS sequence"/>
</dbReference>
<dbReference type="RefSeq" id="WP_182848072.1">
    <property type="nucleotide sequence ID" value="NZ_BAAALP010000007.1"/>
</dbReference>
<accession>A0A7W3QR92</accession>
<sequence>MLARRAAVAVAVQDDYLARCGRAIDELKNSDLLHVEKAELQATAVDVLADPDWVFADIAERTGLTLASGVREYFFPADRVQVFWYSTSEPDLRGEFCLKHLHWALLRGEVPQNAFGAVSQDPAKMEVLGQLRFLDQEPMAGTGRLTALRITPGEDDPQVWLYDTNHERLQPLDLDYAGYLENLLVTKGAYGWQYLFADVDFSEPEFHDAARHLSDVLRVFPEMFPGHDFAPLQERLEERL</sequence>
<comment type="caution">
    <text evidence="1">The sequence shown here is derived from an EMBL/GenBank/DDBJ whole genome shotgun (WGS) entry which is preliminary data.</text>
</comment>
<organism evidence="1 2">
    <name type="scientific">Actinomadura namibiensis</name>
    <dbReference type="NCBI Taxonomy" id="182080"/>
    <lineage>
        <taxon>Bacteria</taxon>
        <taxon>Bacillati</taxon>
        <taxon>Actinomycetota</taxon>
        <taxon>Actinomycetes</taxon>
        <taxon>Streptosporangiales</taxon>
        <taxon>Thermomonosporaceae</taxon>
        <taxon>Actinomadura</taxon>
    </lineage>
</organism>
<keyword evidence="2" id="KW-1185">Reference proteome</keyword>
<protein>
    <submittedName>
        <fullName evidence="1">Uncharacterized protein</fullName>
    </submittedName>
</protein>
<dbReference type="AlphaFoldDB" id="A0A7W3QR92"/>